<dbReference type="PANTHER" id="PTHR46445">
    <property type="entry name" value="RNA POLYMERASE II DEGRADATION FACTOR-LIKE PROTEIN (DUF1296)"/>
    <property type="match status" value="1"/>
</dbReference>
<dbReference type="AlphaFoldDB" id="A0AAV6LCR0"/>
<evidence type="ECO:0000313" key="2">
    <source>
        <dbReference type="EMBL" id="KAG5562199.1"/>
    </source>
</evidence>
<feature type="region of interest" description="Disordered" evidence="1">
    <location>
        <begin position="432"/>
        <end position="467"/>
    </location>
</feature>
<reference evidence="2" key="1">
    <citation type="submission" date="2020-08" db="EMBL/GenBank/DDBJ databases">
        <title>Plant Genome Project.</title>
        <authorList>
            <person name="Zhang R.-G."/>
        </authorList>
    </citation>
    <scope>NUCLEOTIDE SEQUENCE</scope>
    <source>
        <strain evidence="2">WSP0</strain>
        <tissue evidence="2">Leaf</tissue>
    </source>
</reference>
<proteinExistence type="predicted"/>
<accession>A0AAV6LCR0</accession>
<feature type="compositionally biased region" description="Basic and acidic residues" evidence="1">
    <location>
        <begin position="119"/>
        <end position="129"/>
    </location>
</feature>
<name>A0AAV6LCR0_9ERIC</name>
<evidence type="ECO:0008006" key="4">
    <source>
        <dbReference type="Google" id="ProtNLM"/>
    </source>
</evidence>
<gene>
    <name evidence="2" type="ORF">RHGRI_005064</name>
</gene>
<sequence length="511" mass="55267">MRLLRLPRERVHSLATISDLPRPSSQSPAEDVGASVSLVMSNLHQLSVHEVRAAPPEEDNPPPPVIIPSHLQVQTADCLHLSFGSFGSGIGGSAFSKPFSSRPLQSNMEESSADADASSVEHPDTRYPRLSENPEYYIDDSLRAASDGNLVHRTRATAGRSDSPSSSPPEVLKQENTEAPHENQYSFQSSTSSYNFENGQQLSSQMQNLAPFSSVMQAYTNTLPSSLLAASGKPVRESDLPYSPFPTTHTMPTKYGNAVSSISSSTVSIPEPTAQTLTRSNIGTGPALPQHLAVHPYSQPTVPLGPFANMIGYPFLPQSYTYMPSAFQQAFAGNSAYHQSLAAVLPQYKNVSVGNLPQSAAIASGYGGFGSSTSIPGNFSMNPSTSSGPTTISYDDRMASQYKDSNHLISLQQNENSPMWVHGAGSRTLSPVPSSTYYSYQGQSQQQSSSGYRQTQQPSQNYAGLGYPNFYHSQTGMSLEHLQQQNPRDVHLASSQAEVSKQSQQLWQNSY</sequence>
<feature type="compositionally biased region" description="Basic and acidic residues" evidence="1">
    <location>
        <begin position="172"/>
        <end position="181"/>
    </location>
</feature>
<feature type="region of interest" description="Disordered" evidence="1">
    <location>
        <begin position="99"/>
        <end position="132"/>
    </location>
</feature>
<protein>
    <recommendedName>
        <fullName evidence="4">GBF-interacting protein 1 N-terminal domain-containing protein</fullName>
    </recommendedName>
</protein>
<feature type="compositionally biased region" description="Low complexity" evidence="1">
    <location>
        <begin position="434"/>
        <end position="457"/>
    </location>
</feature>
<feature type="region of interest" description="Disordered" evidence="1">
    <location>
        <begin position="155"/>
        <end position="196"/>
    </location>
</feature>
<dbReference type="EMBL" id="JACTNZ010000002">
    <property type="protein sequence ID" value="KAG5562199.1"/>
    <property type="molecule type" value="Genomic_DNA"/>
</dbReference>
<evidence type="ECO:0000256" key="1">
    <source>
        <dbReference type="SAM" id="MobiDB-lite"/>
    </source>
</evidence>
<feature type="compositionally biased region" description="Polar residues" evidence="1">
    <location>
        <begin position="183"/>
        <end position="196"/>
    </location>
</feature>
<dbReference type="Proteomes" id="UP000823749">
    <property type="component" value="Chromosome 2"/>
</dbReference>
<organism evidence="2 3">
    <name type="scientific">Rhododendron griersonianum</name>
    <dbReference type="NCBI Taxonomy" id="479676"/>
    <lineage>
        <taxon>Eukaryota</taxon>
        <taxon>Viridiplantae</taxon>
        <taxon>Streptophyta</taxon>
        <taxon>Embryophyta</taxon>
        <taxon>Tracheophyta</taxon>
        <taxon>Spermatophyta</taxon>
        <taxon>Magnoliopsida</taxon>
        <taxon>eudicotyledons</taxon>
        <taxon>Gunneridae</taxon>
        <taxon>Pentapetalae</taxon>
        <taxon>asterids</taxon>
        <taxon>Ericales</taxon>
        <taxon>Ericaceae</taxon>
        <taxon>Ericoideae</taxon>
        <taxon>Rhodoreae</taxon>
        <taxon>Rhododendron</taxon>
    </lineage>
</organism>
<feature type="compositionally biased region" description="Polar residues" evidence="1">
    <location>
        <begin position="99"/>
        <end position="110"/>
    </location>
</feature>
<evidence type="ECO:0000313" key="3">
    <source>
        <dbReference type="Proteomes" id="UP000823749"/>
    </source>
</evidence>
<keyword evidence="3" id="KW-1185">Reference proteome</keyword>
<dbReference type="PANTHER" id="PTHR46445:SF3">
    <property type="entry name" value="RNA POLYMERASE II DEGRADATION FACTOR-LIKE PROTEIN (DUF1296)-RELATED"/>
    <property type="match status" value="1"/>
</dbReference>
<comment type="caution">
    <text evidence="2">The sequence shown here is derived from an EMBL/GenBank/DDBJ whole genome shotgun (WGS) entry which is preliminary data.</text>
</comment>